<evidence type="ECO:0000313" key="1">
    <source>
        <dbReference type="EMBL" id="PAK90821.1"/>
    </source>
</evidence>
<name>A0A269YZV5_9MICO</name>
<sequence>RAYVGKPGDTVVDDHTDEEIVSIVRRDLKQMRTFKGDPEFTIVNRLPKSMPQYHVGHIKQIRKIQEHIKR</sequence>
<feature type="non-terminal residue" evidence="1">
    <location>
        <position position="70"/>
    </location>
</feature>
<feature type="non-terminal residue" evidence="1">
    <location>
        <position position="1"/>
    </location>
</feature>
<dbReference type="Proteomes" id="UP000216867">
    <property type="component" value="Unassembled WGS sequence"/>
</dbReference>
<proteinExistence type="predicted"/>
<comment type="caution">
    <text evidence="1">The sequence shown here is derived from an EMBL/GenBank/DDBJ whole genome shotgun (WGS) entry which is preliminary data.</text>
</comment>
<dbReference type="SUPFAM" id="SSF54373">
    <property type="entry name" value="FAD-linked reductases, C-terminal domain"/>
    <property type="match status" value="1"/>
</dbReference>
<reference evidence="1 2" key="1">
    <citation type="submission" date="2017-04" db="EMBL/GenBank/DDBJ databases">
        <title>Kefir bacterial isolates.</title>
        <authorList>
            <person name="Kim Y."/>
            <person name="Blasche S."/>
            <person name="Patil K.R."/>
        </authorList>
    </citation>
    <scope>NUCLEOTIDE SEQUENCE [LARGE SCALE GENOMIC DNA]</scope>
    <source>
        <strain evidence="1 2">OG2</strain>
    </source>
</reference>
<dbReference type="AlphaFoldDB" id="A0A269YZV5"/>
<accession>A0A269YZV5</accession>
<dbReference type="Gene3D" id="3.90.660.20">
    <property type="entry name" value="Protoporphyrinogen oxidase, mitochondrial, domain 2"/>
    <property type="match status" value="1"/>
</dbReference>
<evidence type="ECO:0000313" key="2">
    <source>
        <dbReference type="Proteomes" id="UP000216867"/>
    </source>
</evidence>
<protein>
    <submittedName>
        <fullName evidence="1">Protoporphyrinogen oxidase</fullName>
    </submittedName>
</protein>
<dbReference type="EMBL" id="NCWY01000289">
    <property type="protein sequence ID" value="PAK90821.1"/>
    <property type="molecule type" value="Genomic_DNA"/>
</dbReference>
<dbReference type="Gene3D" id="3.50.50.60">
    <property type="entry name" value="FAD/NAD(P)-binding domain"/>
    <property type="match status" value="1"/>
</dbReference>
<gene>
    <name evidence="1" type="ORF">B8X04_18250</name>
</gene>
<organism evidence="1 2">
    <name type="scientific">Brevibacterium casei</name>
    <dbReference type="NCBI Taxonomy" id="33889"/>
    <lineage>
        <taxon>Bacteria</taxon>
        <taxon>Bacillati</taxon>
        <taxon>Actinomycetota</taxon>
        <taxon>Actinomycetes</taxon>
        <taxon>Micrococcales</taxon>
        <taxon>Brevibacteriaceae</taxon>
        <taxon>Brevibacterium</taxon>
    </lineage>
</organism>
<dbReference type="InterPro" id="IPR036188">
    <property type="entry name" value="FAD/NAD-bd_sf"/>
</dbReference>